<sequence length="1052" mass="121340">MAGQMDCDDSMMDAEAARDSSSSRSKRKSADVVDVKSGRPQPRTKKPRMDRNDGDDGQTGDETSTDTEANRRRDKTKAAARMSRIPREDLTKVAGRIAEIHLENFMCHGNTTVRFHYDSHNCHMMTGPNGSGKSSIFAAMNIGLGGKGNSNDRGSSVKDYVKTDQALVHTFTQVRSQTTSFRKAKIRICLTNRGQSAHPDYGEMVIVERTISGSTGASTYSLKSMEKKGYSFKETVVSKKKTDLDRLMARFGIQLNNPIFWLSQDRARSFLQDMKPSNLYQLYINATELERTAACYAECTRLVTSLNKLTDDQKAILDEKRKNYYEMVQRLKSAKKIDKMKDDLHQIMWKLVYCPPRDAKDSLDFHREKMKKRAEEDGLLKQRILVNREDRMRFHEDSEEINEKIREFHEDNKELNAMEQTKRAEIRQLENEVTEYRREINTKNQEKSIHLGAIKELESRIAKVASNSGDQMKIKFTELETESKNIQRDMAEMEKEQNEAAEEAKQARREHEQAGTLHGKLNSQFKDLDYSLKRGNEYLERLKAQKADALARFGVNIPRILSILNEHKKKFKTMPKGPLGRYVTLTEEQWALPVESTLAHLLGSFLFDNSQDAAEFRTLLRLRQIDCPNLYVIKFGGKRYSNLITPSDQWLTMYNVLDITDDDVFNIIVDHTRIEGIVLIDSDEKARNVMYESPPINANKAMSQSGGTAFPSSTGQYRFYAGKPVQDKGRMIQTKGNEQDKSEETKRKITQITSDCRKIQEELVEARKKLEERGTAEQKTKAKADKLAMDLQTLGHRLTRITAELQNLRSKISDLDDASMAVDGMKEDIEQHERSIREIEEQLNALNEKIKTVREKLHEHGGQLKKILNERKNLAEEVKPHEDSLNGLHEKIRELDEMFTDLEYRQKKLEKLKQDHEKEEIELEKKVDIEQQKADRAGKDPDITRFLPPNTKIPPDYDALPPTKEAKELYDQQKLKIEQAEKINKEMGEVTEEMIRDAKADYEKRCESFKALHRHIKRLKSILDQRVENFDTVKMVISVKLRTTFTKLMAVR</sequence>
<feature type="compositionally biased region" description="Basic and acidic residues" evidence="13">
    <location>
        <begin position="493"/>
        <end position="513"/>
    </location>
</feature>
<evidence type="ECO:0000256" key="8">
    <source>
        <dbReference type="ARBA" id="ARBA00023054"/>
    </source>
</evidence>
<dbReference type="GO" id="GO:0030915">
    <property type="term" value="C:Smc5-Smc6 complex"/>
    <property type="evidence" value="ECO:0007669"/>
    <property type="project" value="TreeGrafter"/>
</dbReference>
<dbReference type="AlphaFoldDB" id="A0A2A2KT85"/>
<accession>A0A2A2KT85</accession>
<feature type="compositionally biased region" description="Basic and acidic residues" evidence="13">
    <location>
        <begin position="28"/>
        <end position="37"/>
    </location>
</feature>
<feature type="domain" description="Rad50/SbcC-type AAA" evidence="14">
    <location>
        <begin position="99"/>
        <end position="348"/>
    </location>
</feature>
<keyword evidence="8 12" id="KW-0175">Coiled coil</keyword>
<evidence type="ECO:0000256" key="9">
    <source>
        <dbReference type="ARBA" id="ARBA00023172"/>
    </source>
</evidence>
<dbReference type="GO" id="GO:0003684">
    <property type="term" value="F:damaged DNA binding"/>
    <property type="evidence" value="ECO:0007669"/>
    <property type="project" value="TreeGrafter"/>
</dbReference>
<dbReference type="Gene3D" id="1.10.287.1490">
    <property type="match status" value="1"/>
</dbReference>
<name>A0A2A2KT85_9BILA</name>
<dbReference type="InterPro" id="IPR038729">
    <property type="entry name" value="Rad50/SbcC_AAA"/>
</dbReference>
<dbReference type="GO" id="GO:0003697">
    <property type="term" value="F:single-stranded DNA binding"/>
    <property type="evidence" value="ECO:0007669"/>
    <property type="project" value="TreeGrafter"/>
</dbReference>
<keyword evidence="4" id="KW-0158">Chromosome</keyword>
<feature type="coiled-coil region" evidence="12">
    <location>
        <begin position="742"/>
        <end position="933"/>
    </location>
</feature>
<keyword evidence="11" id="KW-0539">Nucleus</keyword>
<comment type="similarity">
    <text evidence="3">Belongs to the SMC family. SMC6 subfamily.</text>
</comment>
<dbReference type="GO" id="GO:0035861">
    <property type="term" value="C:site of double-strand break"/>
    <property type="evidence" value="ECO:0007669"/>
    <property type="project" value="TreeGrafter"/>
</dbReference>
<dbReference type="Gene3D" id="3.40.50.300">
    <property type="entry name" value="P-loop containing nucleotide triphosphate hydrolases"/>
    <property type="match status" value="1"/>
</dbReference>
<evidence type="ECO:0000313" key="16">
    <source>
        <dbReference type="Proteomes" id="UP000218231"/>
    </source>
</evidence>
<dbReference type="InterPro" id="IPR027417">
    <property type="entry name" value="P-loop_NTPase"/>
</dbReference>
<dbReference type="GO" id="GO:0000724">
    <property type="term" value="P:double-strand break repair via homologous recombination"/>
    <property type="evidence" value="ECO:0007669"/>
    <property type="project" value="TreeGrafter"/>
</dbReference>
<dbReference type="STRING" id="2018661.A0A2A2KT85"/>
<dbReference type="GO" id="GO:0016887">
    <property type="term" value="F:ATP hydrolysis activity"/>
    <property type="evidence" value="ECO:0007669"/>
    <property type="project" value="InterPro"/>
</dbReference>
<dbReference type="SUPFAM" id="SSF52540">
    <property type="entry name" value="P-loop containing nucleoside triphosphate hydrolases"/>
    <property type="match status" value="1"/>
</dbReference>
<evidence type="ECO:0000313" key="15">
    <source>
        <dbReference type="EMBL" id="PAV77128.1"/>
    </source>
</evidence>
<feature type="compositionally biased region" description="Acidic residues" evidence="13">
    <location>
        <begin position="1"/>
        <end position="12"/>
    </location>
</feature>
<evidence type="ECO:0000256" key="4">
    <source>
        <dbReference type="ARBA" id="ARBA00022454"/>
    </source>
</evidence>
<comment type="subcellular location">
    <subcellularLocation>
        <location evidence="2">Chromosome</location>
    </subcellularLocation>
    <subcellularLocation>
        <location evidence="1">Nucleus</location>
    </subcellularLocation>
</comment>
<dbReference type="PANTHER" id="PTHR19306:SF6">
    <property type="entry name" value="STRUCTURAL MAINTENANCE OF CHROMOSOMES PROTEIN 6"/>
    <property type="match status" value="1"/>
</dbReference>
<dbReference type="Pfam" id="PF13476">
    <property type="entry name" value="AAA_23"/>
    <property type="match status" value="1"/>
</dbReference>
<proteinExistence type="inferred from homology"/>
<evidence type="ECO:0000256" key="7">
    <source>
        <dbReference type="ARBA" id="ARBA00022840"/>
    </source>
</evidence>
<evidence type="ECO:0000256" key="2">
    <source>
        <dbReference type="ARBA" id="ARBA00004286"/>
    </source>
</evidence>
<keyword evidence="7" id="KW-0067">ATP-binding</keyword>
<keyword evidence="5" id="KW-0547">Nucleotide-binding</keyword>
<evidence type="ECO:0000259" key="14">
    <source>
        <dbReference type="Pfam" id="PF13476"/>
    </source>
</evidence>
<organism evidence="15 16">
    <name type="scientific">Diploscapter pachys</name>
    <dbReference type="NCBI Taxonomy" id="2018661"/>
    <lineage>
        <taxon>Eukaryota</taxon>
        <taxon>Metazoa</taxon>
        <taxon>Ecdysozoa</taxon>
        <taxon>Nematoda</taxon>
        <taxon>Chromadorea</taxon>
        <taxon>Rhabditida</taxon>
        <taxon>Rhabditina</taxon>
        <taxon>Rhabditomorpha</taxon>
        <taxon>Rhabditoidea</taxon>
        <taxon>Rhabditidae</taxon>
        <taxon>Diploscapter</taxon>
    </lineage>
</organism>
<dbReference type="PANTHER" id="PTHR19306">
    <property type="entry name" value="STRUCTURAL MAINTENANCE OF CHROMOSOMES 5,6 SMC5, SMC6"/>
    <property type="match status" value="1"/>
</dbReference>
<dbReference type="GO" id="GO:0005634">
    <property type="term" value="C:nucleus"/>
    <property type="evidence" value="ECO:0007669"/>
    <property type="project" value="UniProtKB-SubCell"/>
</dbReference>
<feature type="region of interest" description="Disordered" evidence="13">
    <location>
        <begin position="493"/>
        <end position="514"/>
    </location>
</feature>
<protein>
    <recommendedName>
        <fullName evidence="14">Rad50/SbcC-type AAA domain-containing protein</fullName>
    </recommendedName>
</protein>
<keyword evidence="16" id="KW-1185">Reference proteome</keyword>
<keyword evidence="6" id="KW-0227">DNA damage</keyword>
<gene>
    <name evidence="15" type="ORF">WR25_14226</name>
</gene>
<feature type="compositionally biased region" description="Acidic residues" evidence="13">
    <location>
        <begin position="55"/>
        <end position="65"/>
    </location>
</feature>
<feature type="region of interest" description="Disordered" evidence="13">
    <location>
        <begin position="1"/>
        <end position="84"/>
    </location>
</feature>
<dbReference type="EMBL" id="LIAE01007765">
    <property type="protein sequence ID" value="PAV77128.1"/>
    <property type="molecule type" value="Genomic_DNA"/>
</dbReference>
<dbReference type="OrthoDB" id="10072614at2759"/>
<evidence type="ECO:0000256" key="10">
    <source>
        <dbReference type="ARBA" id="ARBA00023204"/>
    </source>
</evidence>
<comment type="caution">
    <text evidence="15">The sequence shown here is derived from an EMBL/GenBank/DDBJ whole genome shotgun (WGS) entry which is preliminary data.</text>
</comment>
<evidence type="ECO:0000256" key="12">
    <source>
        <dbReference type="SAM" id="Coils"/>
    </source>
</evidence>
<evidence type="ECO:0000256" key="13">
    <source>
        <dbReference type="SAM" id="MobiDB-lite"/>
    </source>
</evidence>
<evidence type="ECO:0000256" key="1">
    <source>
        <dbReference type="ARBA" id="ARBA00004123"/>
    </source>
</evidence>
<evidence type="ECO:0000256" key="11">
    <source>
        <dbReference type="ARBA" id="ARBA00023242"/>
    </source>
</evidence>
<keyword evidence="10" id="KW-0234">DNA repair</keyword>
<keyword evidence="9" id="KW-0233">DNA recombination</keyword>
<dbReference type="GO" id="GO:0005524">
    <property type="term" value="F:ATP binding"/>
    <property type="evidence" value="ECO:0007669"/>
    <property type="project" value="UniProtKB-KW"/>
</dbReference>
<reference evidence="15 16" key="1">
    <citation type="journal article" date="2017" name="Curr. Biol.">
        <title>Genome architecture and evolution of a unichromosomal asexual nematode.</title>
        <authorList>
            <person name="Fradin H."/>
            <person name="Zegar C."/>
            <person name="Gutwein M."/>
            <person name="Lucas J."/>
            <person name="Kovtun M."/>
            <person name="Corcoran D."/>
            <person name="Baugh L.R."/>
            <person name="Kiontke K."/>
            <person name="Gunsalus K."/>
            <person name="Fitch D.H."/>
            <person name="Piano F."/>
        </authorList>
    </citation>
    <scope>NUCLEOTIDE SEQUENCE [LARGE SCALE GENOMIC DNA]</scope>
    <source>
        <strain evidence="15">PF1309</strain>
    </source>
</reference>
<evidence type="ECO:0000256" key="3">
    <source>
        <dbReference type="ARBA" id="ARBA00006793"/>
    </source>
</evidence>
<evidence type="ECO:0000256" key="5">
    <source>
        <dbReference type="ARBA" id="ARBA00022741"/>
    </source>
</evidence>
<dbReference type="Proteomes" id="UP000218231">
    <property type="component" value="Unassembled WGS sequence"/>
</dbReference>
<evidence type="ECO:0000256" key="6">
    <source>
        <dbReference type="ARBA" id="ARBA00022763"/>
    </source>
</evidence>
<feature type="coiled-coil region" evidence="12">
    <location>
        <begin position="398"/>
        <end position="446"/>
    </location>
</feature>